<accession>A0ABT8SX51</accession>
<dbReference type="InterPro" id="IPR008523">
    <property type="entry name" value="DUF805"/>
</dbReference>
<sequence>MKKLLFTASGRINRATFWKGFLLVIGVTLVAGAAVFGYASAMAPAGTGDEPIQLEGAAAVPMVIGMFAIIAFNIVAGLCLAIKRLHDRNKSGWWMLIQFIPLIGSIWYFIEVGFLAGTKGENRFGADPLAL</sequence>
<keyword evidence="3" id="KW-1185">Reference proteome</keyword>
<keyword evidence="1" id="KW-0472">Membrane</keyword>
<keyword evidence="1" id="KW-0812">Transmembrane</keyword>
<comment type="caution">
    <text evidence="2">The sequence shown here is derived from an EMBL/GenBank/DDBJ whole genome shotgun (WGS) entry which is preliminary data.</text>
</comment>
<proteinExistence type="predicted"/>
<feature type="transmembrane region" description="Helical" evidence="1">
    <location>
        <begin position="59"/>
        <end position="81"/>
    </location>
</feature>
<gene>
    <name evidence="2" type="ORF">Q2T52_12615</name>
</gene>
<organism evidence="2 3">
    <name type="scientific">Rhizobium oryzicola</name>
    <dbReference type="NCBI Taxonomy" id="1232668"/>
    <lineage>
        <taxon>Bacteria</taxon>
        <taxon>Pseudomonadati</taxon>
        <taxon>Pseudomonadota</taxon>
        <taxon>Alphaproteobacteria</taxon>
        <taxon>Hyphomicrobiales</taxon>
        <taxon>Rhizobiaceae</taxon>
        <taxon>Rhizobium/Agrobacterium group</taxon>
        <taxon>Rhizobium</taxon>
    </lineage>
</organism>
<feature type="transmembrane region" description="Helical" evidence="1">
    <location>
        <begin position="21"/>
        <end position="39"/>
    </location>
</feature>
<dbReference type="PANTHER" id="PTHR34980:SF3">
    <property type="entry name" value="BLR8105 PROTEIN"/>
    <property type="match status" value="1"/>
</dbReference>
<protein>
    <submittedName>
        <fullName evidence="2">DUF805 domain-containing protein</fullName>
    </submittedName>
</protein>
<reference evidence="2" key="1">
    <citation type="journal article" date="2015" name="Int. J. Syst. Evol. Microbiol.">
        <title>Rhizobium oryzicola sp. nov., potential plant-growth-promoting endophytic bacteria isolated from rice roots.</title>
        <authorList>
            <person name="Zhang X.X."/>
            <person name="Gao J.S."/>
            <person name="Cao Y.H."/>
            <person name="Sheirdil R.A."/>
            <person name="Wang X.C."/>
            <person name="Zhang L."/>
        </authorList>
    </citation>
    <scope>NUCLEOTIDE SEQUENCE</scope>
    <source>
        <strain evidence="2">05753</strain>
    </source>
</reference>
<reference evidence="2" key="2">
    <citation type="submission" date="2023-07" db="EMBL/GenBank/DDBJ databases">
        <authorList>
            <person name="Sun H."/>
        </authorList>
    </citation>
    <scope>NUCLEOTIDE SEQUENCE</scope>
    <source>
        <strain evidence="2">05753</strain>
    </source>
</reference>
<feature type="transmembrane region" description="Helical" evidence="1">
    <location>
        <begin position="93"/>
        <end position="110"/>
    </location>
</feature>
<evidence type="ECO:0000313" key="3">
    <source>
        <dbReference type="Proteomes" id="UP001169006"/>
    </source>
</evidence>
<dbReference type="EMBL" id="JAUKWQ010000003">
    <property type="protein sequence ID" value="MDO1582926.1"/>
    <property type="molecule type" value="Genomic_DNA"/>
</dbReference>
<dbReference type="RefSeq" id="WP_302077088.1">
    <property type="nucleotide sequence ID" value="NZ_JAUKWQ010000003.1"/>
</dbReference>
<dbReference type="Proteomes" id="UP001169006">
    <property type="component" value="Unassembled WGS sequence"/>
</dbReference>
<dbReference type="PANTHER" id="PTHR34980">
    <property type="entry name" value="INNER MEMBRANE PROTEIN-RELATED-RELATED"/>
    <property type="match status" value="1"/>
</dbReference>
<name>A0ABT8SX51_9HYPH</name>
<dbReference type="Pfam" id="PF05656">
    <property type="entry name" value="DUF805"/>
    <property type="match status" value="1"/>
</dbReference>
<evidence type="ECO:0000313" key="2">
    <source>
        <dbReference type="EMBL" id="MDO1582926.1"/>
    </source>
</evidence>
<keyword evidence="1" id="KW-1133">Transmembrane helix</keyword>
<evidence type="ECO:0000256" key="1">
    <source>
        <dbReference type="SAM" id="Phobius"/>
    </source>
</evidence>